<reference evidence="4 5" key="1">
    <citation type="journal article" date="2019" name="Int. J. Syst. Evol. Microbiol.">
        <title>The Global Catalogue of Microorganisms (GCM) 10K type strain sequencing project: providing services to taxonomists for standard genome sequencing and annotation.</title>
        <authorList>
            <consortium name="The Broad Institute Genomics Platform"/>
            <consortium name="The Broad Institute Genome Sequencing Center for Infectious Disease"/>
            <person name="Wu L."/>
            <person name="Ma J."/>
        </authorList>
    </citation>
    <scope>NUCLEOTIDE SEQUENCE [LARGE SCALE GENOMIC DNA]</scope>
    <source>
        <strain evidence="4 5">CGMCC 1.12237</strain>
    </source>
</reference>
<sequence>MSSSNRDRTASRPARPRRDDEKEGIERWIAHVFAGFAQTTVLGLPALWVVLQTPYIYVEAKTAGIAGYAATILAVGTVRGGYVSVGHPWPTLSASTMAERGGSFQFLRRAALLSGTLMIATYGASVLDIATGSWVLGIVSAAVFGAVGAGLVPHLDRGERRWTFARAGYYAVGLGLVAATTDPLDRDVGSALSPELFLFLVALCLVDVVVALRD</sequence>
<dbReference type="AlphaFoldDB" id="A0ABD5R9J5"/>
<evidence type="ECO:0000313" key="4">
    <source>
        <dbReference type="EMBL" id="MFC5366327.1"/>
    </source>
</evidence>
<feature type="domain" description="DUF8215" evidence="3">
    <location>
        <begin position="22"/>
        <end position="155"/>
    </location>
</feature>
<feature type="region of interest" description="Disordered" evidence="1">
    <location>
        <begin position="1"/>
        <end position="21"/>
    </location>
</feature>
<keyword evidence="2" id="KW-0472">Membrane</keyword>
<feature type="transmembrane region" description="Helical" evidence="2">
    <location>
        <begin position="106"/>
        <end position="127"/>
    </location>
</feature>
<feature type="transmembrane region" description="Helical" evidence="2">
    <location>
        <begin position="63"/>
        <end position="85"/>
    </location>
</feature>
<evidence type="ECO:0000313" key="5">
    <source>
        <dbReference type="Proteomes" id="UP001596201"/>
    </source>
</evidence>
<dbReference type="InterPro" id="IPR058528">
    <property type="entry name" value="DUF8215"/>
</dbReference>
<keyword evidence="5" id="KW-1185">Reference proteome</keyword>
<accession>A0ABD5R9J5</accession>
<comment type="caution">
    <text evidence="4">The sequence shown here is derived from an EMBL/GenBank/DDBJ whole genome shotgun (WGS) entry which is preliminary data.</text>
</comment>
<organism evidence="4 5">
    <name type="scientific">Salinirubrum litoreum</name>
    <dbReference type="NCBI Taxonomy" id="1126234"/>
    <lineage>
        <taxon>Archaea</taxon>
        <taxon>Methanobacteriati</taxon>
        <taxon>Methanobacteriota</taxon>
        <taxon>Stenosarchaea group</taxon>
        <taxon>Halobacteria</taxon>
        <taxon>Halobacteriales</taxon>
        <taxon>Haloferacaceae</taxon>
        <taxon>Salinirubrum</taxon>
    </lineage>
</organism>
<protein>
    <recommendedName>
        <fullName evidence="3">DUF8215 domain-containing protein</fullName>
    </recommendedName>
</protein>
<keyword evidence="2" id="KW-1133">Transmembrane helix</keyword>
<evidence type="ECO:0000256" key="2">
    <source>
        <dbReference type="SAM" id="Phobius"/>
    </source>
</evidence>
<feature type="transmembrane region" description="Helical" evidence="2">
    <location>
        <begin position="167"/>
        <end position="184"/>
    </location>
</feature>
<feature type="transmembrane region" description="Helical" evidence="2">
    <location>
        <begin position="196"/>
        <end position="212"/>
    </location>
</feature>
<gene>
    <name evidence="4" type="ORF">ACFPJ5_05205</name>
</gene>
<keyword evidence="2" id="KW-0812">Transmembrane</keyword>
<dbReference type="Pfam" id="PF26650">
    <property type="entry name" value="DUF8215"/>
    <property type="match status" value="1"/>
</dbReference>
<evidence type="ECO:0000256" key="1">
    <source>
        <dbReference type="SAM" id="MobiDB-lite"/>
    </source>
</evidence>
<evidence type="ECO:0000259" key="3">
    <source>
        <dbReference type="Pfam" id="PF26650"/>
    </source>
</evidence>
<dbReference type="EMBL" id="JBHSKX010000001">
    <property type="protein sequence ID" value="MFC5366327.1"/>
    <property type="molecule type" value="Genomic_DNA"/>
</dbReference>
<name>A0ABD5R9J5_9EURY</name>
<dbReference type="RefSeq" id="WP_227228322.1">
    <property type="nucleotide sequence ID" value="NZ_JAJCVJ010000001.1"/>
</dbReference>
<dbReference type="Proteomes" id="UP001596201">
    <property type="component" value="Unassembled WGS sequence"/>
</dbReference>
<proteinExistence type="predicted"/>
<feature type="transmembrane region" description="Helical" evidence="2">
    <location>
        <begin position="133"/>
        <end position="155"/>
    </location>
</feature>
<feature type="transmembrane region" description="Helical" evidence="2">
    <location>
        <begin position="28"/>
        <end position="51"/>
    </location>
</feature>